<dbReference type="InterPro" id="IPR006059">
    <property type="entry name" value="SBP"/>
</dbReference>
<dbReference type="EMBL" id="WUBI01000003">
    <property type="protein sequence ID" value="MWV46032.1"/>
    <property type="molecule type" value="Genomic_DNA"/>
</dbReference>
<keyword evidence="3" id="KW-1185">Reference proteome</keyword>
<dbReference type="RefSeq" id="WP_237391937.1">
    <property type="nucleotide sequence ID" value="NZ_WUBI01000003.1"/>
</dbReference>
<accession>A0A7X3IL94</accession>
<dbReference type="Pfam" id="PF01547">
    <property type="entry name" value="SBP_bac_1"/>
    <property type="match status" value="1"/>
</dbReference>
<dbReference type="AlphaFoldDB" id="A0A7X3IL94"/>
<protein>
    <submittedName>
        <fullName evidence="2">Extracellular solute-binding protein</fullName>
    </submittedName>
</protein>
<dbReference type="PROSITE" id="PS51257">
    <property type="entry name" value="PROKAR_LIPOPROTEIN"/>
    <property type="match status" value="1"/>
</dbReference>
<dbReference type="Gene3D" id="3.40.190.10">
    <property type="entry name" value="Periplasmic binding protein-like II"/>
    <property type="match status" value="2"/>
</dbReference>
<evidence type="ECO:0000256" key="1">
    <source>
        <dbReference type="SAM" id="SignalP"/>
    </source>
</evidence>
<comment type="caution">
    <text evidence="2">The sequence shown here is derived from an EMBL/GenBank/DDBJ whole genome shotgun (WGS) entry which is preliminary data.</text>
</comment>
<dbReference type="CDD" id="cd13580">
    <property type="entry name" value="PBP2_AlgQ_like_1"/>
    <property type="match status" value="1"/>
</dbReference>
<name>A0A7X3IL94_9BACL</name>
<sequence>MRRKKLKIWNSILALTMVCSIATACSSAGKTDGNGSAEGNQESHLVNGKFEPPITITTVSPVIGPQYKFMEGDSLNDNFHIRWARDTLGINIKFLWNVDGTEAYQTKQRLMLASNEQLPDVMYVHNNQINTFIESGQVMDITEAFEKYAPERLKEAFNKDPELWVRVAKDGKKYGLPVLSDTETNAVMFIRQDWLDKLGLKAPTTIDEMEQVMDAFTNKDPDGNGKKDTIGISLSGKDKLATWAATADFVFGAYNQMPELWFKAEDGTLKYGSIQPEVKTALGKLADWFQKGYLDKSLGTLDNEKAAESFIQGKSGIYVGPAYSPEWPLSDMMKDKTMAVKAYPIPKGPDGQFGSTAAEKTNHALMFRKDFKHMDAFFAYLDKTMKPYDKDSEFYYGQQEGFDYAMENGKPVYNSDKVTAGADPYALHLTAFPYKLPGTKQPYDELLAGKTPETPDEIKAASLPEVELNAFSIMYRDKGKQAMFNAFAGPATPTMSKKDELLKKMERETFLKIVYGEQSLDSFDKFATDWAKAGGDEITKEVNEWYKSTK</sequence>
<dbReference type="InterPro" id="IPR050490">
    <property type="entry name" value="Bact_solute-bd_prot1"/>
</dbReference>
<dbReference type="SUPFAM" id="SSF53850">
    <property type="entry name" value="Periplasmic binding protein-like II"/>
    <property type="match status" value="1"/>
</dbReference>
<feature type="chain" id="PRO_5030601567" evidence="1">
    <location>
        <begin position="25"/>
        <end position="550"/>
    </location>
</feature>
<proteinExistence type="predicted"/>
<evidence type="ECO:0000313" key="2">
    <source>
        <dbReference type="EMBL" id="MWV46032.1"/>
    </source>
</evidence>
<dbReference type="PANTHER" id="PTHR43649">
    <property type="entry name" value="ARABINOSE-BINDING PROTEIN-RELATED"/>
    <property type="match status" value="1"/>
</dbReference>
<reference evidence="2 3" key="1">
    <citation type="submission" date="2019-12" db="EMBL/GenBank/DDBJ databases">
        <title>Paenibacillus sp. nov., an endophytic bacterium isolated from the stem of Dendrobium.</title>
        <authorList>
            <person name="Zhao R."/>
        </authorList>
    </citation>
    <scope>NUCLEOTIDE SEQUENCE [LARGE SCALE GENOMIC DNA]</scope>
    <source>
        <strain evidence="2 3">HJL G12</strain>
    </source>
</reference>
<evidence type="ECO:0000313" key="3">
    <source>
        <dbReference type="Proteomes" id="UP000460318"/>
    </source>
</evidence>
<keyword evidence="1" id="KW-0732">Signal</keyword>
<gene>
    <name evidence="2" type="ORF">GRF59_20645</name>
</gene>
<dbReference type="Proteomes" id="UP000460318">
    <property type="component" value="Unassembled WGS sequence"/>
</dbReference>
<dbReference type="PANTHER" id="PTHR43649:SF12">
    <property type="entry name" value="DIACETYLCHITOBIOSE BINDING PROTEIN DASA"/>
    <property type="match status" value="1"/>
</dbReference>
<organism evidence="2 3">
    <name type="scientific">Paenibacillus dendrobii</name>
    <dbReference type="NCBI Taxonomy" id="2691084"/>
    <lineage>
        <taxon>Bacteria</taxon>
        <taxon>Bacillati</taxon>
        <taxon>Bacillota</taxon>
        <taxon>Bacilli</taxon>
        <taxon>Bacillales</taxon>
        <taxon>Paenibacillaceae</taxon>
        <taxon>Paenibacillus</taxon>
    </lineage>
</organism>
<feature type="signal peptide" evidence="1">
    <location>
        <begin position="1"/>
        <end position="24"/>
    </location>
</feature>